<name>A0AAW5SP02_MYCNV</name>
<dbReference type="InterPro" id="IPR009057">
    <property type="entry name" value="Homeodomain-like_sf"/>
</dbReference>
<feature type="domain" description="HTH tetR-type" evidence="5">
    <location>
        <begin position="10"/>
        <end position="70"/>
    </location>
</feature>
<gene>
    <name evidence="7" type="ORF">H7I77_18350</name>
    <name evidence="6" type="ORF">RMCN_2192</name>
</gene>
<dbReference type="PANTHER" id="PTHR47506:SF1">
    <property type="entry name" value="HTH-TYPE TRANSCRIPTIONAL REGULATOR YJDC"/>
    <property type="match status" value="1"/>
</dbReference>
<keyword evidence="2 4" id="KW-0238">DNA-binding</keyword>
<keyword evidence="3" id="KW-0804">Transcription</keyword>
<dbReference type="InterPro" id="IPR041583">
    <property type="entry name" value="TetR_C_31"/>
</dbReference>
<dbReference type="Gene3D" id="1.10.357.10">
    <property type="entry name" value="Tetracycline Repressor, domain 2"/>
    <property type="match status" value="1"/>
</dbReference>
<protein>
    <submittedName>
        <fullName evidence="7">TetR family transcriptional regulator</fullName>
    </submittedName>
</protein>
<keyword evidence="8" id="KW-1185">Reference proteome</keyword>
<keyword evidence="1" id="KW-0805">Transcription regulation</keyword>
<accession>A0AAW5SP02</accession>
<comment type="caution">
    <text evidence="7">The sequence shown here is derived from an EMBL/GenBank/DDBJ whole genome shotgun (WGS) entry which is preliminary data.</text>
</comment>
<evidence type="ECO:0000313" key="8">
    <source>
        <dbReference type="Proteomes" id="UP000069773"/>
    </source>
</evidence>
<dbReference type="PANTHER" id="PTHR47506">
    <property type="entry name" value="TRANSCRIPTIONAL REGULATORY PROTEIN"/>
    <property type="match status" value="1"/>
</dbReference>
<dbReference type="RefSeq" id="WP_067389093.1">
    <property type="nucleotide sequence ID" value="NZ_BCTA01000028.1"/>
</dbReference>
<dbReference type="Pfam" id="PF00440">
    <property type="entry name" value="TetR_N"/>
    <property type="match status" value="1"/>
</dbReference>
<evidence type="ECO:0000256" key="2">
    <source>
        <dbReference type="ARBA" id="ARBA00023125"/>
    </source>
</evidence>
<dbReference type="SUPFAM" id="SSF46689">
    <property type="entry name" value="Homeodomain-like"/>
    <property type="match status" value="1"/>
</dbReference>
<dbReference type="InterPro" id="IPR001647">
    <property type="entry name" value="HTH_TetR"/>
</dbReference>
<evidence type="ECO:0000256" key="1">
    <source>
        <dbReference type="ARBA" id="ARBA00023015"/>
    </source>
</evidence>
<dbReference type="Proteomes" id="UP001207528">
    <property type="component" value="Unassembled WGS sequence"/>
</dbReference>
<evidence type="ECO:0000313" key="6">
    <source>
        <dbReference type="EMBL" id="GAT09059.1"/>
    </source>
</evidence>
<reference evidence="6 8" key="1">
    <citation type="journal article" date="2016" name="Genome Announc.">
        <title>Draft Genome Sequences of Five Rapidly Growing Mycobacterium Species, M. thermoresistibile, M. fortuitum subsp. acetamidolyticum, M. canariasense, M. brisbanense, and M. novocastrense.</title>
        <authorList>
            <person name="Katahira K."/>
            <person name="Ogura Y."/>
            <person name="Gotoh Y."/>
            <person name="Hayashi T."/>
        </authorList>
    </citation>
    <scope>NUCLEOTIDE SEQUENCE [LARGE SCALE GENOMIC DNA]</scope>
    <source>
        <strain evidence="6 8">JCM18114</strain>
    </source>
</reference>
<dbReference type="PROSITE" id="PS50977">
    <property type="entry name" value="HTH_TETR_2"/>
    <property type="match status" value="1"/>
</dbReference>
<dbReference type="AlphaFoldDB" id="A0AAW5SP02"/>
<evidence type="ECO:0000256" key="4">
    <source>
        <dbReference type="PROSITE-ProRule" id="PRU00335"/>
    </source>
</evidence>
<dbReference type="Pfam" id="PF17940">
    <property type="entry name" value="TetR_C_31"/>
    <property type="match status" value="1"/>
</dbReference>
<evidence type="ECO:0000313" key="7">
    <source>
        <dbReference type="EMBL" id="MCV7025287.1"/>
    </source>
</evidence>
<sequence>MSERRTPDGRQRRRELCDAAIGLLAEHGAKGLSHPRVDRAAGVPEGSTSYYFRTRTALIRAVAERVAELDLADLRSVTAADVGTSRQAAVTRLAAVVMKSLTGDGLTRTRARIELLLQASRDPAISAVFHANSQTYLTLHRELAERSRPADADPSTVADRALLTVMFISGLMLSAAAGRQPVTDRKRLELLLVQIATSGS</sequence>
<reference evidence="7" key="2">
    <citation type="submission" date="2020-07" db="EMBL/GenBank/DDBJ databases">
        <authorList>
            <person name="Pettersson B.M.F."/>
            <person name="Behra P.R.K."/>
            <person name="Ramesh M."/>
            <person name="Das S."/>
            <person name="Dasgupta S."/>
            <person name="Kirsebom L.A."/>
        </authorList>
    </citation>
    <scope>NUCLEOTIDE SEQUENCE</scope>
    <source>
        <strain evidence="7">DSM 44203</strain>
    </source>
</reference>
<feature type="DNA-binding region" description="H-T-H motif" evidence="4">
    <location>
        <begin position="33"/>
        <end position="52"/>
    </location>
</feature>
<evidence type="ECO:0000256" key="3">
    <source>
        <dbReference type="ARBA" id="ARBA00023163"/>
    </source>
</evidence>
<evidence type="ECO:0000313" key="9">
    <source>
        <dbReference type="Proteomes" id="UP001207528"/>
    </source>
</evidence>
<evidence type="ECO:0000259" key="5">
    <source>
        <dbReference type="PROSITE" id="PS50977"/>
    </source>
</evidence>
<dbReference type="EMBL" id="JACKTI010000047">
    <property type="protein sequence ID" value="MCV7025287.1"/>
    <property type="molecule type" value="Genomic_DNA"/>
</dbReference>
<organism evidence="7 9">
    <name type="scientific">Mycolicibacterium novocastrense</name>
    <name type="common">Mycobacterium novocastrense</name>
    <dbReference type="NCBI Taxonomy" id="59813"/>
    <lineage>
        <taxon>Bacteria</taxon>
        <taxon>Bacillati</taxon>
        <taxon>Actinomycetota</taxon>
        <taxon>Actinomycetes</taxon>
        <taxon>Mycobacteriales</taxon>
        <taxon>Mycobacteriaceae</taxon>
        <taxon>Mycolicibacterium</taxon>
    </lineage>
</organism>
<dbReference type="Proteomes" id="UP000069773">
    <property type="component" value="Unassembled WGS sequence"/>
</dbReference>
<dbReference type="GO" id="GO:0003677">
    <property type="term" value="F:DNA binding"/>
    <property type="evidence" value="ECO:0007669"/>
    <property type="project" value="UniProtKB-UniRule"/>
</dbReference>
<proteinExistence type="predicted"/>
<reference evidence="7" key="3">
    <citation type="journal article" date="2022" name="BMC Genomics">
        <title>Comparative genome analysis of mycobacteria focusing on tRNA and non-coding RNA.</title>
        <authorList>
            <person name="Behra P.R.K."/>
            <person name="Pettersson B.M.F."/>
            <person name="Ramesh M."/>
            <person name="Das S."/>
            <person name="Dasgupta S."/>
            <person name="Kirsebom L.A."/>
        </authorList>
    </citation>
    <scope>NUCLEOTIDE SEQUENCE</scope>
    <source>
        <strain evidence="7">DSM 44203</strain>
    </source>
</reference>
<dbReference type="EMBL" id="BCTA01000028">
    <property type="protein sequence ID" value="GAT09059.1"/>
    <property type="molecule type" value="Genomic_DNA"/>
</dbReference>